<dbReference type="GO" id="GO:0007088">
    <property type="term" value="P:regulation of mitotic nuclear division"/>
    <property type="evidence" value="ECO:0007669"/>
    <property type="project" value="TreeGrafter"/>
</dbReference>
<feature type="compositionally biased region" description="Polar residues" evidence="6">
    <location>
        <begin position="354"/>
        <end position="365"/>
    </location>
</feature>
<protein>
    <recommendedName>
        <fullName evidence="2">Protein aurora borealis</fullName>
    </recommendedName>
</protein>
<evidence type="ECO:0000256" key="6">
    <source>
        <dbReference type="SAM" id="MobiDB-lite"/>
    </source>
</evidence>
<gene>
    <name evidence="7" type="ORF">MGAL_10B026043</name>
</gene>
<sequence>MDSDVSSPVKPLQTPSKGLNNIEMMCSPIACARSRTPGSSTKKLGHPLMMSSPSPAHKLPGSSTRNELYLKSVLSPYHKNYTPLSATPTGFTPMYRTPGRNIGSSPIVKETQETAKQHHFVTPNRLGPKNPFEYEVEHLEGNVFMSPGVFSLPGSTPASDEKKAFRWSIEHLAVLHPADIDEMPHQQDPHHGHDRETEEKAQRAIDTFFSNNLVVPSPATGLKAAPSSGQRLGCLPEELQGSIKKQLPGTVQIDNKKEVSCQTMLSLPVDFDINKVLGQFLQNQPGQDDNPEMLSTSSLRRKLFFQGDNSGVAISPVKGFLGKDESRLAGGCASPAILSSKTPQKTENHATPLKTPSRNQFSSSPIKNVRDLHTPLYKRTPGENFLDNLDFSPIVHGHLSRVRSSGLFNPHNGSFVEDECSPIKDEHLARPLESPEISPIKPAVLLKTPSISNSAIKPSFHSPGVSPIAVASPVLSPPHDGSFIQTHECSPEDSDEDMKTPLPAEVNEDKLKKAESCRKVSTLGRHRQRNIFPEFDDTAMDFEPVPIHKNLRFADVDDIKTSSLLVNRDMSFGDMELTNDNVIQPNSTSQDTGYQTTSLQMTSQDTASGSASNLTNHFPVNSTGISNSDVVFYGRPSTVFSDIQHTNLTAQFGSLPTNSFYYEGDSVLDCNDHPMSSPKESLVHHILDITNPEKFGHGPYSEEEIIDRARKVLQLANEMYPESNQSNEREVQDICDKTGLSTLHELETIVSPEKGIHHVHTHVPFKSASDQAMEILRRAGEDLAKFGHLLSSIKASTEKSILNL</sequence>
<evidence type="ECO:0000256" key="2">
    <source>
        <dbReference type="ARBA" id="ARBA00020055"/>
    </source>
</evidence>
<comment type="caution">
    <text evidence="7">The sequence shown here is derived from an EMBL/GenBank/DDBJ whole genome shotgun (WGS) entry which is preliminary data.</text>
</comment>
<feature type="region of interest" description="Disordered" evidence="6">
    <location>
        <begin position="578"/>
        <end position="611"/>
    </location>
</feature>
<evidence type="ECO:0000313" key="7">
    <source>
        <dbReference type="EMBL" id="VDI73629.1"/>
    </source>
</evidence>
<accession>A0A8B6H4D9</accession>
<evidence type="ECO:0000256" key="3">
    <source>
        <dbReference type="ARBA" id="ARBA00022618"/>
    </source>
</evidence>
<proteinExistence type="inferred from homology"/>
<dbReference type="GO" id="GO:0005634">
    <property type="term" value="C:nucleus"/>
    <property type="evidence" value="ECO:0007669"/>
    <property type="project" value="TreeGrafter"/>
</dbReference>
<dbReference type="InterPro" id="IPR023252">
    <property type="entry name" value="Aurora_borealis_protein"/>
</dbReference>
<evidence type="ECO:0000256" key="5">
    <source>
        <dbReference type="ARBA" id="ARBA00023306"/>
    </source>
</evidence>
<keyword evidence="5" id="KW-0131">Cell cycle</keyword>
<evidence type="ECO:0000256" key="4">
    <source>
        <dbReference type="ARBA" id="ARBA00022776"/>
    </source>
</evidence>
<dbReference type="PANTHER" id="PTHR14728">
    <property type="entry name" value="PROTEIN AURORA BOREALIS"/>
    <property type="match status" value="1"/>
</dbReference>
<dbReference type="Proteomes" id="UP000596742">
    <property type="component" value="Unassembled WGS sequence"/>
</dbReference>
<dbReference type="EMBL" id="UYJE01009447">
    <property type="protein sequence ID" value="VDI73629.1"/>
    <property type="molecule type" value="Genomic_DNA"/>
</dbReference>
<evidence type="ECO:0000313" key="8">
    <source>
        <dbReference type="Proteomes" id="UP000596742"/>
    </source>
</evidence>
<keyword evidence="3" id="KW-0132">Cell division</keyword>
<dbReference type="PANTHER" id="PTHR14728:SF2">
    <property type="entry name" value="PROTEIN AURORA BOREALIS"/>
    <property type="match status" value="1"/>
</dbReference>
<comment type="similarity">
    <text evidence="1">Belongs to the BORA family.</text>
</comment>
<dbReference type="Pfam" id="PF15280">
    <property type="entry name" value="BORA_N"/>
    <property type="match status" value="1"/>
</dbReference>
<keyword evidence="4" id="KW-0498">Mitosis</keyword>
<keyword evidence="8" id="KW-1185">Reference proteome</keyword>
<dbReference type="AlphaFoldDB" id="A0A8B6H4D9"/>
<dbReference type="GO" id="GO:0060236">
    <property type="term" value="P:regulation of mitotic spindle organization"/>
    <property type="evidence" value="ECO:0007669"/>
    <property type="project" value="TreeGrafter"/>
</dbReference>
<dbReference type="GO" id="GO:0019901">
    <property type="term" value="F:protein kinase binding"/>
    <property type="evidence" value="ECO:0007669"/>
    <property type="project" value="TreeGrafter"/>
</dbReference>
<evidence type="ECO:0000256" key="1">
    <source>
        <dbReference type="ARBA" id="ARBA00010963"/>
    </source>
</evidence>
<dbReference type="GO" id="GO:0051301">
    <property type="term" value="P:cell division"/>
    <property type="evidence" value="ECO:0007669"/>
    <property type="project" value="UniProtKB-KW"/>
</dbReference>
<dbReference type="PRINTS" id="PR02038">
    <property type="entry name" value="AURORABORA"/>
</dbReference>
<organism evidence="7 8">
    <name type="scientific">Mytilus galloprovincialis</name>
    <name type="common">Mediterranean mussel</name>
    <dbReference type="NCBI Taxonomy" id="29158"/>
    <lineage>
        <taxon>Eukaryota</taxon>
        <taxon>Metazoa</taxon>
        <taxon>Spiralia</taxon>
        <taxon>Lophotrochozoa</taxon>
        <taxon>Mollusca</taxon>
        <taxon>Bivalvia</taxon>
        <taxon>Autobranchia</taxon>
        <taxon>Pteriomorphia</taxon>
        <taxon>Mytilida</taxon>
        <taxon>Mytiloidea</taxon>
        <taxon>Mytilidae</taxon>
        <taxon>Mytilinae</taxon>
        <taxon>Mytilus</taxon>
    </lineage>
</organism>
<reference evidence="7" key="1">
    <citation type="submission" date="2018-11" db="EMBL/GenBank/DDBJ databases">
        <authorList>
            <person name="Alioto T."/>
            <person name="Alioto T."/>
        </authorList>
    </citation>
    <scope>NUCLEOTIDE SEQUENCE</scope>
</reference>
<dbReference type="OrthoDB" id="10020858at2759"/>
<dbReference type="GO" id="GO:0005737">
    <property type="term" value="C:cytoplasm"/>
    <property type="evidence" value="ECO:0007669"/>
    <property type="project" value="TreeGrafter"/>
</dbReference>
<feature type="region of interest" description="Disordered" evidence="6">
    <location>
        <begin position="335"/>
        <end position="365"/>
    </location>
</feature>
<name>A0A8B6H4D9_MYTGA</name>